<sequence length="253" mass="26137">MLTNNHCVPSDDDAKYVQVEFGATCASCEDPKNFVQLACKGTMVASSVTLVATSHALDFSLVKLNLFPYIGDLSSYGYLQARDSVPVLDEPIWLAGHPRGSPMRIASTTDGGVPGTIVSTNVADSCSTNAVGYLLDTESGSSGSPVLSTTDNSVIALHNCGGCNAATKSNGGIPIASILAYLRTNGIPLPPNSVSATPTPTPTMTPASTKTPPPPTQTKTPTPTQAPTQNPTQNPTESPTTPTPDVVPACYTE</sequence>
<dbReference type="GeneID" id="19945174"/>
<dbReference type="Pfam" id="PF13365">
    <property type="entry name" value="Trypsin_2"/>
    <property type="match status" value="1"/>
</dbReference>
<protein>
    <recommendedName>
        <fullName evidence="5">Serine protease</fullName>
    </recommendedName>
</protein>
<keyword evidence="4" id="KW-1185">Reference proteome</keyword>
<accession>T0S5R2</accession>
<keyword evidence="1" id="KW-0843">Virulence</keyword>
<feature type="region of interest" description="Disordered" evidence="2">
    <location>
        <begin position="191"/>
        <end position="253"/>
    </location>
</feature>
<dbReference type="SUPFAM" id="SSF50494">
    <property type="entry name" value="Trypsin-like serine proteases"/>
    <property type="match status" value="1"/>
</dbReference>
<feature type="compositionally biased region" description="Low complexity" evidence="2">
    <location>
        <begin position="192"/>
        <end position="210"/>
    </location>
</feature>
<feature type="compositionally biased region" description="Low complexity" evidence="2">
    <location>
        <begin position="217"/>
        <end position="244"/>
    </location>
</feature>
<evidence type="ECO:0008006" key="5">
    <source>
        <dbReference type="Google" id="ProtNLM"/>
    </source>
</evidence>
<evidence type="ECO:0000256" key="2">
    <source>
        <dbReference type="SAM" id="MobiDB-lite"/>
    </source>
</evidence>
<dbReference type="OMA" id="ASCEDPK"/>
<dbReference type="STRING" id="1156394.T0S5R2"/>
<gene>
    <name evidence="3" type="ORF">SDRG_04447</name>
</gene>
<evidence type="ECO:0000313" key="3">
    <source>
        <dbReference type="EMBL" id="EQC38017.1"/>
    </source>
</evidence>
<evidence type="ECO:0000313" key="4">
    <source>
        <dbReference type="Proteomes" id="UP000030762"/>
    </source>
</evidence>
<dbReference type="RefSeq" id="XP_008608344.1">
    <property type="nucleotide sequence ID" value="XM_008610122.1"/>
</dbReference>
<proteinExistence type="predicted"/>
<dbReference type="PANTHER" id="PTHR36234:SF5">
    <property type="entry name" value="LYSYL ENDOPEPTIDASE"/>
    <property type="match status" value="1"/>
</dbReference>
<dbReference type="InterPro" id="IPR009003">
    <property type="entry name" value="Peptidase_S1_PA"/>
</dbReference>
<dbReference type="Proteomes" id="UP000030762">
    <property type="component" value="Unassembled WGS sequence"/>
</dbReference>
<dbReference type="AlphaFoldDB" id="T0S5R2"/>
<dbReference type="VEuPathDB" id="FungiDB:SDRG_04447"/>
<dbReference type="OrthoDB" id="148126at2759"/>
<evidence type="ECO:0000256" key="1">
    <source>
        <dbReference type="ARBA" id="ARBA00023026"/>
    </source>
</evidence>
<dbReference type="InParanoid" id="T0S5R2"/>
<dbReference type="PANTHER" id="PTHR36234">
    <property type="entry name" value="LYSYL ENDOPEPTIDASE"/>
    <property type="match status" value="1"/>
</dbReference>
<reference evidence="3 4" key="1">
    <citation type="submission" date="2012-04" db="EMBL/GenBank/DDBJ databases">
        <title>The Genome Sequence of Saprolegnia declina VS20.</title>
        <authorList>
            <consortium name="The Broad Institute Genome Sequencing Platform"/>
            <person name="Russ C."/>
            <person name="Nusbaum C."/>
            <person name="Tyler B."/>
            <person name="van West P."/>
            <person name="Dieguez-Uribeondo J."/>
            <person name="de Bruijn I."/>
            <person name="Tripathy S."/>
            <person name="Jiang R."/>
            <person name="Young S.K."/>
            <person name="Zeng Q."/>
            <person name="Gargeya S."/>
            <person name="Fitzgerald M."/>
            <person name="Haas B."/>
            <person name="Abouelleil A."/>
            <person name="Alvarado L."/>
            <person name="Arachchi H.M."/>
            <person name="Berlin A."/>
            <person name="Chapman S.B."/>
            <person name="Goldberg J."/>
            <person name="Griggs A."/>
            <person name="Gujja S."/>
            <person name="Hansen M."/>
            <person name="Howarth C."/>
            <person name="Imamovic A."/>
            <person name="Larimer J."/>
            <person name="McCowen C."/>
            <person name="Montmayeur A."/>
            <person name="Murphy C."/>
            <person name="Neiman D."/>
            <person name="Pearson M."/>
            <person name="Priest M."/>
            <person name="Roberts A."/>
            <person name="Saif S."/>
            <person name="Shea T."/>
            <person name="Sisk P."/>
            <person name="Sykes S."/>
            <person name="Wortman J."/>
            <person name="Nusbaum C."/>
            <person name="Birren B."/>
        </authorList>
    </citation>
    <scope>NUCLEOTIDE SEQUENCE [LARGE SCALE GENOMIC DNA]</scope>
    <source>
        <strain evidence="3 4">VS20</strain>
    </source>
</reference>
<name>T0S5R2_SAPDV</name>
<dbReference type="InterPro" id="IPR043504">
    <property type="entry name" value="Peptidase_S1_PA_chymotrypsin"/>
</dbReference>
<organism evidence="3 4">
    <name type="scientific">Saprolegnia diclina (strain VS20)</name>
    <dbReference type="NCBI Taxonomy" id="1156394"/>
    <lineage>
        <taxon>Eukaryota</taxon>
        <taxon>Sar</taxon>
        <taxon>Stramenopiles</taxon>
        <taxon>Oomycota</taxon>
        <taxon>Saprolegniomycetes</taxon>
        <taxon>Saprolegniales</taxon>
        <taxon>Saprolegniaceae</taxon>
        <taxon>Saprolegnia</taxon>
    </lineage>
</organism>
<dbReference type="EMBL" id="JH767142">
    <property type="protein sequence ID" value="EQC38017.1"/>
    <property type="molecule type" value="Genomic_DNA"/>
</dbReference>
<dbReference type="Gene3D" id="2.40.10.10">
    <property type="entry name" value="Trypsin-like serine proteases"/>
    <property type="match status" value="2"/>
</dbReference>